<evidence type="ECO:0000313" key="3">
    <source>
        <dbReference type="EMBL" id="RGS43624.1"/>
    </source>
</evidence>
<name>A0A3R5WM82_9FIRM</name>
<protein>
    <submittedName>
        <fullName evidence="3">Uncharacterized protein</fullName>
    </submittedName>
</protein>
<reference evidence="3 4" key="1">
    <citation type="submission" date="2018-08" db="EMBL/GenBank/DDBJ databases">
        <title>A genome reference for cultivated species of the human gut microbiota.</title>
        <authorList>
            <person name="Zou Y."/>
            <person name="Xue W."/>
            <person name="Luo G."/>
        </authorList>
    </citation>
    <scope>NUCLEOTIDE SEQUENCE [LARGE SCALE GENOMIC DNA]</scope>
    <source>
        <strain evidence="3 4">AF22-21</strain>
    </source>
</reference>
<dbReference type="EMBL" id="QRVK01000005">
    <property type="protein sequence ID" value="RGS43624.1"/>
    <property type="molecule type" value="Genomic_DNA"/>
</dbReference>
<sequence length="466" mass="51834">MRKRGYIRCAALVMSLALASGMGLTGCGHKKQVDYGLEDDSEAADTGVLLASKLNVPESYKGEVSGISSETGLSAVRIDAAAIQVPETDRMSVQHCSVNHIDSEYKKRICENFFDTDEGVYVYDWDKPYKDDVEEEIANIQELSANASDDETKAMYDESLKSLQEELRHASDEREGAGDYTADAFIGYKDGVSWLASFEEEEGRAAGFSIYMLGDAINYRPKEGATWASQYSSEYSHGMTLPDNAAKISRDAAIDQGMEFLASCGITGIVCTSCYDNMWQYYDQSEENIGNELDGYKITYKRAVDGAAVYTPVVYCLDITNSASDDEESDIVYESENETFTVTIDDKGIFALSGTDAVRMDGEREGNVELLSWDDILKALPEAVNSFYTENKTQYSEINFNDVRLTYFKMKDGDSYKYAPVWVFSECSTEEDGTISELIPPSQIIMLDAQNGQLIDMISSFYKFEA</sequence>
<evidence type="ECO:0000313" key="4">
    <source>
        <dbReference type="Proteomes" id="UP000283295"/>
    </source>
</evidence>
<dbReference type="Proteomes" id="UP000283295">
    <property type="component" value="Unassembled WGS sequence"/>
</dbReference>
<feature type="chain" id="PRO_5018752570" evidence="2">
    <location>
        <begin position="20"/>
        <end position="466"/>
    </location>
</feature>
<organism evidence="3 4">
    <name type="scientific">Coprococcus eutactus</name>
    <dbReference type="NCBI Taxonomy" id="33043"/>
    <lineage>
        <taxon>Bacteria</taxon>
        <taxon>Bacillati</taxon>
        <taxon>Bacillota</taxon>
        <taxon>Clostridia</taxon>
        <taxon>Lachnospirales</taxon>
        <taxon>Lachnospiraceae</taxon>
        <taxon>Coprococcus</taxon>
    </lineage>
</organism>
<feature type="coiled-coil region" evidence="1">
    <location>
        <begin position="130"/>
        <end position="173"/>
    </location>
</feature>
<dbReference type="OrthoDB" id="1826321at2"/>
<evidence type="ECO:0000256" key="2">
    <source>
        <dbReference type="SAM" id="SignalP"/>
    </source>
</evidence>
<keyword evidence="2" id="KW-0732">Signal</keyword>
<evidence type="ECO:0000256" key="1">
    <source>
        <dbReference type="SAM" id="Coils"/>
    </source>
</evidence>
<keyword evidence="1" id="KW-0175">Coiled coil</keyword>
<gene>
    <name evidence="3" type="ORF">DWX94_03355</name>
</gene>
<comment type="caution">
    <text evidence="3">The sequence shown here is derived from an EMBL/GenBank/DDBJ whole genome shotgun (WGS) entry which is preliminary data.</text>
</comment>
<accession>A0A3R5WM82</accession>
<dbReference type="AlphaFoldDB" id="A0A3R5WM82"/>
<proteinExistence type="predicted"/>
<dbReference type="PROSITE" id="PS51257">
    <property type="entry name" value="PROKAR_LIPOPROTEIN"/>
    <property type="match status" value="1"/>
</dbReference>
<feature type="signal peptide" evidence="2">
    <location>
        <begin position="1"/>
        <end position="19"/>
    </location>
</feature>